<evidence type="ECO:0000256" key="2">
    <source>
        <dbReference type="ARBA" id="ARBA00023054"/>
    </source>
</evidence>
<accession>A0ABQ9TGW1</accession>
<keyword evidence="4" id="KW-0009">Actin-binding</keyword>
<protein>
    <submittedName>
        <fullName evidence="7">Uncharacterized protein</fullName>
    </submittedName>
</protein>
<organism evidence="7 8">
    <name type="scientific">Saguinus oedipus</name>
    <name type="common">Cotton-top tamarin</name>
    <name type="synonym">Oedipomidas oedipus</name>
    <dbReference type="NCBI Taxonomy" id="9490"/>
    <lineage>
        <taxon>Eukaryota</taxon>
        <taxon>Metazoa</taxon>
        <taxon>Chordata</taxon>
        <taxon>Craniata</taxon>
        <taxon>Vertebrata</taxon>
        <taxon>Euteleostomi</taxon>
        <taxon>Mammalia</taxon>
        <taxon>Eutheria</taxon>
        <taxon>Euarchontoglires</taxon>
        <taxon>Primates</taxon>
        <taxon>Haplorrhini</taxon>
        <taxon>Platyrrhini</taxon>
        <taxon>Cebidae</taxon>
        <taxon>Callitrichinae</taxon>
        <taxon>Saguinus</taxon>
    </lineage>
</organism>
<comment type="similarity">
    <text evidence="1">Belongs to the tropomyosin family.</text>
</comment>
<dbReference type="PRINTS" id="PR00194">
    <property type="entry name" value="TROPOMYOSIN"/>
</dbReference>
<evidence type="ECO:0000256" key="5">
    <source>
        <dbReference type="SAM" id="Coils"/>
    </source>
</evidence>
<dbReference type="InterPro" id="IPR000533">
    <property type="entry name" value="Tropomyosin"/>
</dbReference>
<dbReference type="Gene3D" id="1.20.5.170">
    <property type="match status" value="1"/>
</dbReference>
<keyword evidence="2 5" id="KW-0175">Coiled coil</keyword>
<dbReference type="SUPFAM" id="SSF57997">
    <property type="entry name" value="Tropomyosin"/>
    <property type="match status" value="1"/>
</dbReference>
<evidence type="ECO:0000256" key="6">
    <source>
        <dbReference type="SAM" id="MobiDB-lite"/>
    </source>
</evidence>
<feature type="coiled-coil region" evidence="5">
    <location>
        <begin position="84"/>
        <end position="214"/>
    </location>
</feature>
<keyword evidence="8" id="KW-1185">Reference proteome</keyword>
<evidence type="ECO:0000256" key="3">
    <source>
        <dbReference type="ARBA" id="ARBA00023179"/>
    </source>
</evidence>
<comment type="caution">
    <text evidence="7">The sequence shown here is derived from an EMBL/GenBank/DDBJ whole genome shotgun (WGS) entry which is preliminary data.</text>
</comment>
<feature type="region of interest" description="Disordered" evidence="6">
    <location>
        <begin position="1"/>
        <end position="22"/>
    </location>
</feature>
<evidence type="ECO:0000256" key="1">
    <source>
        <dbReference type="ARBA" id="ARBA00009036"/>
    </source>
</evidence>
<evidence type="ECO:0000313" key="8">
    <source>
        <dbReference type="Proteomes" id="UP001266305"/>
    </source>
</evidence>
<name>A0ABQ9TGW1_SAGOE</name>
<dbReference type="PANTHER" id="PTHR19269">
    <property type="entry name" value="TROPOMYOSIN"/>
    <property type="match status" value="1"/>
</dbReference>
<dbReference type="Gene3D" id="1.20.5.400">
    <property type="match status" value="1"/>
</dbReference>
<dbReference type="Pfam" id="PF00261">
    <property type="entry name" value="Tropomyosin"/>
    <property type="match status" value="1"/>
</dbReference>
<keyword evidence="3" id="KW-0514">Muscle protein</keyword>
<evidence type="ECO:0000256" key="4">
    <source>
        <dbReference type="ARBA" id="ARBA00023203"/>
    </source>
</evidence>
<evidence type="ECO:0000313" key="7">
    <source>
        <dbReference type="EMBL" id="KAK2083979.1"/>
    </source>
</evidence>
<dbReference type="Proteomes" id="UP001266305">
    <property type="component" value="Unassembled WGS sequence"/>
</dbReference>
<gene>
    <name evidence="7" type="ORF">P7K49_039215</name>
</gene>
<proteinExistence type="inferred from homology"/>
<reference evidence="7 8" key="1">
    <citation type="submission" date="2023-05" db="EMBL/GenBank/DDBJ databases">
        <title>B98-5 Cell Line De Novo Hybrid Assembly: An Optical Mapping Approach.</title>
        <authorList>
            <person name="Kananen K."/>
            <person name="Auerbach J.A."/>
            <person name="Kautto E."/>
            <person name="Blachly J.S."/>
        </authorList>
    </citation>
    <scope>NUCLEOTIDE SEQUENCE [LARGE SCALE GENOMIC DNA]</scope>
    <source>
        <strain evidence="7">B95-8</strain>
        <tissue evidence="7">Cell line</tissue>
    </source>
</reference>
<dbReference type="EMBL" id="JASSZA010000023">
    <property type="protein sequence ID" value="KAK2083979.1"/>
    <property type="molecule type" value="Genomic_DNA"/>
</dbReference>
<sequence>MRIKVKTATKLGEEQQGLQKNLKETEDDIEEYLKFMKDILGKPEKEEKDTIAEANIVFIKCFIQQVEEELDWEQKHLAPVLKKLDNAEKVASEKDRKMKFIKDQVMKYEEKIWGGKLDRSGEIAEVINIQARQLEENLHAMDENIKALRVIAKEYSMKMSKYAEDMKWAEEKLKAVQSQSEFIQRSMAKLKKAINKLENTMTSLKEKNMETHQTLN</sequence>